<dbReference type="SUPFAM" id="SSF56112">
    <property type="entry name" value="Protein kinase-like (PK-like)"/>
    <property type="match status" value="1"/>
</dbReference>
<reference evidence="2" key="1">
    <citation type="submission" date="2021-03" db="EMBL/GenBank/DDBJ databases">
        <authorList>
            <person name="Lu T."/>
            <person name="Wang Q."/>
            <person name="Han X."/>
        </authorList>
    </citation>
    <scope>NUCLEOTIDE SEQUENCE</scope>
    <source>
        <strain evidence="2">WQ 2009</strain>
    </source>
</reference>
<dbReference type="AlphaFoldDB" id="A0A8T4H8Y9"/>
<dbReference type="Gene3D" id="3.90.1200.10">
    <property type="match status" value="1"/>
</dbReference>
<feature type="domain" description="Aminoglycoside phosphotransferase" evidence="1">
    <location>
        <begin position="25"/>
        <end position="262"/>
    </location>
</feature>
<comment type="caution">
    <text evidence="2">The sequence shown here is derived from an EMBL/GenBank/DDBJ whole genome shotgun (WGS) entry which is preliminary data.</text>
</comment>
<keyword evidence="3" id="KW-1185">Reference proteome</keyword>
<dbReference type="InterPro" id="IPR002575">
    <property type="entry name" value="Aminoglycoside_PTrfase"/>
</dbReference>
<organism evidence="2 3">
    <name type="scientific">Rhinopithecimicrobium faecis</name>
    <dbReference type="NCBI Taxonomy" id="2820698"/>
    <lineage>
        <taxon>Bacteria</taxon>
        <taxon>Pseudomonadati</taxon>
        <taxon>Bacteroidota</taxon>
        <taxon>Sphingobacteriia</taxon>
        <taxon>Sphingobacteriales</taxon>
        <taxon>Sphingobacteriaceae</taxon>
        <taxon>Rhinopithecimicrobium</taxon>
    </lineage>
</organism>
<evidence type="ECO:0000313" key="3">
    <source>
        <dbReference type="Proteomes" id="UP000679691"/>
    </source>
</evidence>
<evidence type="ECO:0000313" key="2">
    <source>
        <dbReference type="EMBL" id="MBP3943580.1"/>
    </source>
</evidence>
<dbReference type="PANTHER" id="PTHR21064:SF5">
    <property type="entry name" value="SLR1880 PROTEIN"/>
    <property type="match status" value="1"/>
</dbReference>
<sequence>MSILTNSAQVSESAKNFEFLGDIIDIVPFGSGHINDTFCVTTTNTAGISYLLQRINHHIFADVAGLMYNIQLVENHLKRKLPADKQALADQYVLSIIPTKEEKLFFQDTDGDYWRMFVLIRNTKSYDIVETPQQAREGGKAFGQFQLNLADLDATKIVEVLPNFHNIDFRLSNLNKAIEKNSEGRLAAVEDIIQFIRARESRMKTILKQAKDGLLPLRITHNDTKFNNVLLDAQDQVQCVIDLDTVMPGHVAYDFGDAIRTIINPAAEDETDLSKVKLNIPLFEAYTAGYLGEAKGFLTAAELDSLLEGVFLLPFMQGVRFLTDYLEGDHYFKVAYSDHNLVRTKTQFKLVSELEAAENELQAIIEKYVK</sequence>
<dbReference type="RefSeq" id="WP_353547077.1">
    <property type="nucleotide sequence ID" value="NZ_JAGKSB010000008.1"/>
</dbReference>
<evidence type="ECO:0000259" key="1">
    <source>
        <dbReference type="Pfam" id="PF01636"/>
    </source>
</evidence>
<gene>
    <name evidence="2" type="ORF">J5U18_08405</name>
</gene>
<name>A0A8T4H8Y9_9SPHI</name>
<dbReference type="Pfam" id="PF01636">
    <property type="entry name" value="APH"/>
    <property type="match status" value="1"/>
</dbReference>
<dbReference type="InterPro" id="IPR050249">
    <property type="entry name" value="Pseudomonas-type_ThrB"/>
</dbReference>
<dbReference type="EMBL" id="JAGKSB010000008">
    <property type="protein sequence ID" value="MBP3943580.1"/>
    <property type="molecule type" value="Genomic_DNA"/>
</dbReference>
<dbReference type="Proteomes" id="UP000679691">
    <property type="component" value="Unassembled WGS sequence"/>
</dbReference>
<dbReference type="InterPro" id="IPR011009">
    <property type="entry name" value="Kinase-like_dom_sf"/>
</dbReference>
<accession>A0A8T4H8Y9</accession>
<proteinExistence type="predicted"/>
<dbReference type="PANTHER" id="PTHR21064">
    <property type="entry name" value="AMINOGLYCOSIDE PHOSPHOTRANSFERASE DOMAIN-CONTAINING PROTEIN-RELATED"/>
    <property type="match status" value="1"/>
</dbReference>
<protein>
    <submittedName>
        <fullName evidence="2">Aminoglycoside phosphotransferase family protein</fullName>
    </submittedName>
</protein>